<evidence type="ECO:0000313" key="2">
    <source>
        <dbReference type="Proteomes" id="UP000245634"/>
    </source>
</evidence>
<organism evidence="1 2">
    <name type="scientific">Tumebacillus permanentifrigoris</name>
    <dbReference type="NCBI Taxonomy" id="378543"/>
    <lineage>
        <taxon>Bacteria</taxon>
        <taxon>Bacillati</taxon>
        <taxon>Bacillota</taxon>
        <taxon>Bacilli</taxon>
        <taxon>Bacillales</taxon>
        <taxon>Alicyclobacillaceae</taxon>
        <taxon>Tumebacillus</taxon>
    </lineage>
</organism>
<dbReference type="AlphaFoldDB" id="A0A316DFY5"/>
<name>A0A316DFY5_9BACL</name>
<proteinExistence type="predicted"/>
<protein>
    <submittedName>
        <fullName evidence="1">Uncharacterized protein</fullName>
    </submittedName>
</protein>
<keyword evidence="2" id="KW-1185">Reference proteome</keyword>
<dbReference type="RefSeq" id="WP_109684996.1">
    <property type="nucleotide sequence ID" value="NZ_QGGL01000001.1"/>
</dbReference>
<reference evidence="1 2" key="1">
    <citation type="submission" date="2018-05" db="EMBL/GenBank/DDBJ databases">
        <title>Genomic Encyclopedia of Type Strains, Phase IV (KMG-IV): sequencing the most valuable type-strain genomes for metagenomic binning, comparative biology and taxonomic classification.</title>
        <authorList>
            <person name="Goeker M."/>
        </authorList>
    </citation>
    <scope>NUCLEOTIDE SEQUENCE [LARGE SCALE GENOMIC DNA]</scope>
    <source>
        <strain evidence="1 2">DSM 18773</strain>
    </source>
</reference>
<comment type="caution">
    <text evidence="1">The sequence shown here is derived from an EMBL/GenBank/DDBJ whole genome shotgun (WGS) entry which is preliminary data.</text>
</comment>
<dbReference type="EMBL" id="QGGL01000001">
    <property type="protein sequence ID" value="PWK16149.1"/>
    <property type="molecule type" value="Genomic_DNA"/>
</dbReference>
<gene>
    <name evidence="1" type="ORF">C7459_1019</name>
</gene>
<dbReference type="Proteomes" id="UP000245634">
    <property type="component" value="Unassembled WGS sequence"/>
</dbReference>
<evidence type="ECO:0000313" key="1">
    <source>
        <dbReference type="EMBL" id="PWK16149.1"/>
    </source>
</evidence>
<accession>A0A316DFY5</accession>
<dbReference type="OrthoDB" id="2381769at2"/>
<sequence>MQTTQPIMIRWPNEDTGEYFKIPGCLVAEYTAIAILDNHLEIHLVTPTTDPHEFDLRFASNPFFYVGDDLPTIFHDISSLSLVDLARKYTHSEFVEQPPFCMN</sequence>